<evidence type="ECO:0000313" key="1">
    <source>
        <dbReference type="EMBL" id="KAK7369051.1"/>
    </source>
</evidence>
<comment type="caution">
    <text evidence="1">The sequence shown here is derived from an EMBL/GenBank/DDBJ whole genome shotgun (WGS) entry which is preliminary data.</text>
</comment>
<organism evidence="1 2">
    <name type="scientific">Phaseolus coccineus</name>
    <name type="common">Scarlet runner bean</name>
    <name type="synonym">Phaseolus multiflorus</name>
    <dbReference type="NCBI Taxonomy" id="3886"/>
    <lineage>
        <taxon>Eukaryota</taxon>
        <taxon>Viridiplantae</taxon>
        <taxon>Streptophyta</taxon>
        <taxon>Embryophyta</taxon>
        <taxon>Tracheophyta</taxon>
        <taxon>Spermatophyta</taxon>
        <taxon>Magnoliopsida</taxon>
        <taxon>eudicotyledons</taxon>
        <taxon>Gunneridae</taxon>
        <taxon>Pentapetalae</taxon>
        <taxon>rosids</taxon>
        <taxon>fabids</taxon>
        <taxon>Fabales</taxon>
        <taxon>Fabaceae</taxon>
        <taxon>Papilionoideae</taxon>
        <taxon>50 kb inversion clade</taxon>
        <taxon>NPAAA clade</taxon>
        <taxon>indigoferoid/millettioid clade</taxon>
        <taxon>Phaseoleae</taxon>
        <taxon>Phaseolus</taxon>
    </lineage>
</organism>
<name>A0AAN9RE13_PHACN</name>
<dbReference type="Proteomes" id="UP001374584">
    <property type="component" value="Unassembled WGS sequence"/>
</dbReference>
<evidence type="ECO:0000313" key="2">
    <source>
        <dbReference type="Proteomes" id="UP001374584"/>
    </source>
</evidence>
<proteinExistence type="predicted"/>
<sequence>MVLVLHTVITPNTEFLETLNILQAELQKTVNQKILFIIVFTSVFAPFKTDYKLGVCYEESTLIEMTFITRLNGVLDLN</sequence>
<dbReference type="AlphaFoldDB" id="A0AAN9RE13"/>
<keyword evidence="2" id="KW-1185">Reference proteome</keyword>
<gene>
    <name evidence="1" type="ORF">VNO80_11085</name>
</gene>
<reference evidence="1 2" key="1">
    <citation type="submission" date="2024-01" db="EMBL/GenBank/DDBJ databases">
        <title>The genomes of 5 underutilized Papilionoideae crops provide insights into root nodulation and disease resistanc.</title>
        <authorList>
            <person name="Jiang F."/>
        </authorList>
    </citation>
    <scope>NUCLEOTIDE SEQUENCE [LARGE SCALE GENOMIC DNA]</scope>
    <source>
        <strain evidence="1">JINMINGXINNONG_FW02</strain>
        <tissue evidence="1">Leaves</tissue>
    </source>
</reference>
<accession>A0AAN9RE13</accession>
<dbReference type="EMBL" id="JAYMYR010000004">
    <property type="protein sequence ID" value="KAK7369051.1"/>
    <property type="molecule type" value="Genomic_DNA"/>
</dbReference>
<protein>
    <submittedName>
        <fullName evidence="1">Uncharacterized protein</fullName>
    </submittedName>
</protein>